<feature type="domain" description="Inositolphosphotransferase Aur1/Ipt1" evidence="7">
    <location>
        <begin position="135"/>
        <end position="302"/>
    </location>
</feature>
<keyword evidence="4 6" id="KW-0472">Membrane</keyword>
<protein>
    <submittedName>
        <fullName evidence="8">Phosphatase PAP2 family protein</fullName>
    </submittedName>
</protein>
<reference evidence="8" key="1">
    <citation type="submission" date="2022-10" db="EMBL/GenBank/DDBJ databases">
        <title>The complete genomes of actinobacterial strains from the NBC collection.</title>
        <authorList>
            <person name="Joergensen T.S."/>
            <person name="Alvarez Arevalo M."/>
            <person name="Sterndorff E.B."/>
            <person name="Faurdal D."/>
            <person name="Vuksanovic O."/>
            <person name="Mourched A.-S."/>
            <person name="Charusanti P."/>
            <person name="Shaw S."/>
            <person name="Blin K."/>
            <person name="Weber T."/>
        </authorList>
    </citation>
    <scope>NUCLEOTIDE SEQUENCE</scope>
    <source>
        <strain evidence="8">NBC_00256</strain>
    </source>
</reference>
<evidence type="ECO:0000256" key="5">
    <source>
        <dbReference type="SAM" id="MobiDB-lite"/>
    </source>
</evidence>
<dbReference type="EMBL" id="CP108084">
    <property type="protein sequence ID" value="WUP50560.1"/>
    <property type="molecule type" value="Genomic_DNA"/>
</dbReference>
<feature type="transmembrane region" description="Helical" evidence="6">
    <location>
        <begin position="238"/>
        <end position="257"/>
    </location>
</feature>
<accession>A0ABZ1S7Y0</accession>
<proteinExistence type="predicted"/>
<dbReference type="CDD" id="cd03386">
    <property type="entry name" value="PAP2_Aur1_like"/>
    <property type="match status" value="1"/>
</dbReference>
<evidence type="ECO:0000259" key="7">
    <source>
        <dbReference type="Pfam" id="PF14378"/>
    </source>
</evidence>
<gene>
    <name evidence="8" type="ORF">OG994_03210</name>
</gene>
<feature type="region of interest" description="Disordered" evidence="5">
    <location>
        <begin position="1"/>
        <end position="22"/>
    </location>
</feature>
<dbReference type="Pfam" id="PF14378">
    <property type="entry name" value="PAP2_3"/>
    <property type="match status" value="1"/>
</dbReference>
<dbReference type="Proteomes" id="UP001432190">
    <property type="component" value="Chromosome"/>
</dbReference>
<feature type="transmembrane region" description="Helical" evidence="6">
    <location>
        <begin position="78"/>
        <end position="96"/>
    </location>
</feature>
<keyword evidence="2 6" id="KW-0812">Transmembrane</keyword>
<comment type="subcellular location">
    <subcellularLocation>
        <location evidence="1">Membrane</location>
        <topology evidence="1">Multi-pass membrane protein</topology>
    </subcellularLocation>
</comment>
<evidence type="ECO:0000256" key="2">
    <source>
        <dbReference type="ARBA" id="ARBA00022692"/>
    </source>
</evidence>
<dbReference type="PANTHER" id="PTHR31310:SF7">
    <property type="entry name" value="PA-PHOSPHATASE RELATED-FAMILY PROTEIN DDB_G0268928"/>
    <property type="match status" value="1"/>
</dbReference>
<evidence type="ECO:0000313" key="9">
    <source>
        <dbReference type="Proteomes" id="UP001432190"/>
    </source>
</evidence>
<feature type="region of interest" description="Disordered" evidence="5">
    <location>
        <begin position="319"/>
        <end position="357"/>
    </location>
</feature>
<keyword evidence="3 6" id="KW-1133">Transmembrane helix</keyword>
<evidence type="ECO:0000256" key="3">
    <source>
        <dbReference type="ARBA" id="ARBA00022989"/>
    </source>
</evidence>
<evidence type="ECO:0000256" key="4">
    <source>
        <dbReference type="ARBA" id="ARBA00023136"/>
    </source>
</evidence>
<feature type="compositionally biased region" description="Pro residues" evidence="5">
    <location>
        <begin position="7"/>
        <end position="19"/>
    </location>
</feature>
<dbReference type="RefSeq" id="WP_328852137.1">
    <property type="nucleotide sequence ID" value="NZ_CP108084.1"/>
</dbReference>
<dbReference type="SUPFAM" id="SSF48317">
    <property type="entry name" value="Acid phosphatase/Vanadium-dependent haloperoxidase"/>
    <property type="match status" value="1"/>
</dbReference>
<keyword evidence="9" id="KW-1185">Reference proteome</keyword>
<name>A0ABZ1S7Y0_9ACTN</name>
<feature type="transmembrane region" description="Helical" evidence="6">
    <location>
        <begin position="264"/>
        <end position="281"/>
    </location>
</feature>
<dbReference type="InterPro" id="IPR052185">
    <property type="entry name" value="IPC_Synthase-Related"/>
</dbReference>
<feature type="transmembrane region" description="Helical" evidence="6">
    <location>
        <begin position="287"/>
        <end position="307"/>
    </location>
</feature>
<dbReference type="InterPro" id="IPR026841">
    <property type="entry name" value="Aur1/Ipt1"/>
</dbReference>
<sequence>MAVVTDPQPPARTDPPAPPDGGRRRLAAMTIWGIAFVAGWLVIGLPTDPVYAFIWIWTATIAWNSSRPWRSHLRFGRDWLPVVLFFAAYNLSRGFADNGATPHAYELVAADRFMLGWATGGQVPTVWLQQHLYRPEVQWWDVLVSWVYFSHFVVTFAAAAVLWLRNRARWGAYMRRWGFLCAAGLATYFLYPAAPPWWAAQNGLIEEVARISTRGWKEFGMHGAGNLLNAGQIASNPVAAMPSLHTAWALFVVLFFLRATRRRWWPLLLAYPLAMTFTLVYSGEHYVIDVLVGWAYVGVTFLVVGLAERWWAAHRARRAPADEPPSAAGRPLPATDEPVDQPTPEPAGDATAVRATG</sequence>
<organism evidence="8 9">
    <name type="scientific">Micromonospora globbae</name>
    <dbReference type="NCBI Taxonomy" id="1894969"/>
    <lineage>
        <taxon>Bacteria</taxon>
        <taxon>Bacillati</taxon>
        <taxon>Actinomycetota</taxon>
        <taxon>Actinomycetes</taxon>
        <taxon>Micromonosporales</taxon>
        <taxon>Micromonosporaceae</taxon>
        <taxon>Micromonospora</taxon>
    </lineage>
</organism>
<feature type="transmembrane region" description="Helical" evidence="6">
    <location>
        <begin position="176"/>
        <end position="194"/>
    </location>
</feature>
<dbReference type="PANTHER" id="PTHR31310">
    <property type="match status" value="1"/>
</dbReference>
<evidence type="ECO:0000313" key="8">
    <source>
        <dbReference type="EMBL" id="WUP50560.1"/>
    </source>
</evidence>
<evidence type="ECO:0000256" key="1">
    <source>
        <dbReference type="ARBA" id="ARBA00004141"/>
    </source>
</evidence>
<dbReference type="InterPro" id="IPR036938">
    <property type="entry name" value="PAP2/HPO_sf"/>
</dbReference>
<evidence type="ECO:0000256" key="6">
    <source>
        <dbReference type="SAM" id="Phobius"/>
    </source>
</evidence>
<feature type="transmembrane region" description="Helical" evidence="6">
    <location>
        <begin position="143"/>
        <end position="164"/>
    </location>
</feature>
<dbReference type="Gene3D" id="1.20.144.10">
    <property type="entry name" value="Phosphatidic acid phosphatase type 2/haloperoxidase"/>
    <property type="match status" value="1"/>
</dbReference>